<sequence>MANEPDAEPPKVENFEELMEQLSKGLAELYKFRDYFFDSHPIEMAAEKTKLVKEQMNILEQKFSEIDENEIPTANRAQYLYMKGRLYNIMNKYDPRATHCLSKAVKLSPRLVGAWNELGESYWKNMNIKDAKSSFEGALKHERNTIALRCLSIILRQESSHSTQSHCERKKAIQQSVDYAKEAVSLNTRDGVSWSVLGNSHLCQYFLVAQDPAILKSCMSAYKQATSDTVARGQPDLYYNYGVALKYDERYADALDCFDRACRLDPPWEAPANERARLRALLQQASTLVKTKGKLKAKKLQAMVQSIDQFSLEQYPSCRKLTYSRVSDLTEGKNAGRVFIGKVVGSIHTEGRVPFSFALVDADMACCGVSVYNWADGRGVIIGDTVVIPAPTLRVHQIPDTRGVVIGDTVVVPAPTLRVHQIPDTEETYKSIRVDNPMELLVNGKKIGREQCAGARVTSTYEIH</sequence>
<dbReference type="InterPro" id="IPR038645">
    <property type="entry name" value="TTC5_OB_sf"/>
</dbReference>
<dbReference type="Proteomes" id="UP000823941">
    <property type="component" value="Chromosome 14"/>
</dbReference>
<keyword evidence="2 3" id="KW-0802">TPR repeat</keyword>
<dbReference type="SMART" id="SM00028">
    <property type="entry name" value="TPR"/>
    <property type="match status" value="3"/>
</dbReference>
<dbReference type="PANTHER" id="PTHR12558:SF10">
    <property type="entry name" value="CELL DIVISION CYCLE PROTEIN 23 HOMOLOG"/>
    <property type="match status" value="1"/>
</dbReference>
<dbReference type="InterPro" id="IPR013105">
    <property type="entry name" value="TPR_2"/>
</dbReference>
<evidence type="ECO:0000256" key="2">
    <source>
        <dbReference type="ARBA" id="ARBA00022803"/>
    </source>
</evidence>
<organism evidence="5 6">
    <name type="scientific">Plutella xylostella</name>
    <name type="common">Diamondback moth</name>
    <name type="synonym">Plutella maculipennis</name>
    <dbReference type="NCBI Taxonomy" id="51655"/>
    <lineage>
        <taxon>Eukaryota</taxon>
        <taxon>Metazoa</taxon>
        <taxon>Ecdysozoa</taxon>
        <taxon>Arthropoda</taxon>
        <taxon>Hexapoda</taxon>
        <taxon>Insecta</taxon>
        <taxon>Pterygota</taxon>
        <taxon>Neoptera</taxon>
        <taxon>Endopterygota</taxon>
        <taxon>Lepidoptera</taxon>
        <taxon>Glossata</taxon>
        <taxon>Ditrysia</taxon>
        <taxon>Yponomeutoidea</taxon>
        <taxon>Plutellidae</taxon>
        <taxon>Plutella</taxon>
    </lineage>
</organism>
<dbReference type="Pfam" id="PF16669">
    <property type="entry name" value="TTC5_OB"/>
    <property type="match status" value="1"/>
</dbReference>
<dbReference type="Gene3D" id="2.40.50.550">
    <property type="match status" value="1"/>
</dbReference>
<evidence type="ECO:0000313" key="5">
    <source>
        <dbReference type="EMBL" id="KAG7304905.1"/>
    </source>
</evidence>
<evidence type="ECO:0000256" key="3">
    <source>
        <dbReference type="PROSITE-ProRule" id="PRU00339"/>
    </source>
</evidence>
<dbReference type="InterPro" id="IPR011990">
    <property type="entry name" value="TPR-like_helical_dom_sf"/>
</dbReference>
<name>A0ABQ7QJF0_PLUXY</name>
<keyword evidence="6" id="KW-1185">Reference proteome</keyword>
<dbReference type="PANTHER" id="PTHR12558">
    <property type="entry name" value="CELL DIVISION CYCLE 16,23,27"/>
    <property type="match status" value="1"/>
</dbReference>
<feature type="domain" description="Tetratricopeptide repeat protein 5 OB fold" evidence="4">
    <location>
        <begin position="321"/>
        <end position="399"/>
    </location>
</feature>
<evidence type="ECO:0000256" key="1">
    <source>
        <dbReference type="ARBA" id="ARBA00022737"/>
    </source>
</evidence>
<keyword evidence="1" id="KW-0677">Repeat</keyword>
<dbReference type="SUPFAM" id="SSF48452">
    <property type="entry name" value="TPR-like"/>
    <property type="match status" value="1"/>
</dbReference>
<dbReference type="Pfam" id="PF07719">
    <property type="entry name" value="TPR_2"/>
    <property type="match status" value="1"/>
</dbReference>
<feature type="repeat" description="TPR" evidence="3">
    <location>
        <begin position="235"/>
        <end position="268"/>
    </location>
</feature>
<proteinExistence type="predicted"/>
<evidence type="ECO:0000313" key="6">
    <source>
        <dbReference type="Proteomes" id="UP000823941"/>
    </source>
</evidence>
<evidence type="ECO:0000259" key="4">
    <source>
        <dbReference type="Pfam" id="PF16669"/>
    </source>
</evidence>
<gene>
    <name evidence="5" type="ORF">JYU34_010301</name>
</gene>
<protein>
    <recommendedName>
        <fullName evidence="4">Tetratricopeptide repeat protein 5 OB fold domain-containing protein</fullName>
    </recommendedName>
</protein>
<dbReference type="InterPro" id="IPR032076">
    <property type="entry name" value="TTC5_OB"/>
</dbReference>
<dbReference type="Gene3D" id="1.25.40.10">
    <property type="entry name" value="Tetratricopeptide repeat domain"/>
    <property type="match status" value="1"/>
</dbReference>
<reference evidence="5 6" key="1">
    <citation type="submission" date="2021-06" db="EMBL/GenBank/DDBJ databases">
        <title>A haploid diamondback moth (Plutella xylostella L.) genome assembly resolves 31 chromosomes and identifies a diamide resistance mutation.</title>
        <authorList>
            <person name="Ward C.M."/>
            <person name="Perry K.D."/>
            <person name="Baker G."/>
            <person name="Powis K."/>
            <person name="Heckel D.G."/>
            <person name="Baxter S.W."/>
        </authorList>
    </citation>
    <scope>NUCLEOTIDE SEQUENCE [LARGE SCALE GENOMIC DNA]</scope>
    <source>
        <strain evidence="5 6">LV</strain>
        <tissue evidence="5">Single pupa</tissue>
    </source>
</reference>
<accession>A0ABQ7QJF0</accession>
<comment type="caution">
    <text evidence="5">The sequence shown here is derived from an EMBL/GenBank/DDBJ whole genome shotgun (WGS) entry which is preliminary data.</text>
</comment>
<dbReference type="EMBL" id="JAHIBW010000014">
    <property type="protein sequence ID" value="KAG7304905.1"/>
    <property type="molecule type" value="Genomic_DNA"/>
</dbReference>
<dbReference type="InterPro" id="IPR019734">
    <property type="entry name" value="TPR_rpt"/>
</dbReference>
<dbReference type="PROSITE" id="PS50005">
    <property type="entry name" value="TPR"/>
    <property type="match status" value="1"/>
</dbReference>